<dbReference type="GO" id="GO:0006428">
    <property type="term" value="P:isoleucyl-tRNA aminoacylation"/>
    <property type="evidence" value="ECO:0007669"/>
    <property type="project" value="InterPro"/>
</dbReference>
<evidence type="ECO:0000256" key="6">
    <source>
        <dbReference type="ARBA" id="ARBA00022741"/>
    </source>
</evidence>
<keyword evidence="5" id="KW-0479">Metal-binding</keyword>
<accession>A0A5N4AGE3</accession>
<comment type="cofactor">
    <cofactor evidence="1">
        <name>a divalent metal cation</name>
        <dbReference type="ChEBI" id="CHEBI:60240"/>
    </cofactor>
</comment>
<evidence type="ECO:0000256" key="1">
    <source>
        <dbReference type="ARBA" id="ARBA00001968"/>
    </source>
</evidence>
<keyword evidence="9 11" id="KW-0030">Aminoacyl-tRNA synthetase</keyword>
<evidence type="ECO:0000256" key="2">
    <source>
        <dbReference type="ARBA" id="ARBA00005594"/>
    </source>
</evidence>
<evidence type="ECO:0000256" key="5">
    <source>
        <dbReference type="ARBA" id="ARBA00022723"/>
    </source>
</evidence>
<sequence>MLNNFFQKYARTYSTAKSVQKGKYTKTILLPQTKFPLRLDKNKVVERDKRINNLSAFKDLYTWQRKNCKGPEFVLHDGPPYANGTPHMGHCINKILKDTVLRSKIIQGTKVHYRPGWDCHGLPIEMKAVASNLQKLTPLEIRSSARNFAKNTIAIQRDAFQSWGVVADWANPYLTFEKGYVKNQSEKFVELYEKGLVFREVKPVYWSPSSMTALAEAELEYNSQHSSTEVILRLKLATCPFYRDKEGIYALIWTTTPWTLPCNQAICFNPGLSYSIVKVGDKPEALIVASNLIKDVSKILNAELKVLSSFPGEALQGATYYHPFNREVLPFLPSDHATDTKGTGLVHTAPAHGHDDFLVALDHKLFTSSLVDENGCYTSSVGAKLAGLFVLTEGTKVVLDILKEDILHAGNYIHSYPYDWRTKQPIIIRASKQWFIDTNQIKHKAIEVLEQVQGLPKFNNEMCKTMLTTQILKRPYWCISRQRSWGVPIPVFYDARSDEPIINRNFAVSAECMVLLALRYLATGCFLSVAGDFIGIDKSTASRLTTKVCRAIASQHRIFIKMPTTEEEMRERIGDAGYAIKPYLITPLRNPITRTENLFNESQIRTRNPIERCFGVMKRRFPILSFGIRQRAEKVEAIVIATAVLHNIARNFNDALPDINEEEQEAIAAAEINFEVENVPYYNNGLNNAYISESDFTSGVYTKRS</sequence>
<dbReference type="InterPro" id="IPR002300">
    <property type="entry name" value="aa-tRNA-synth_Ia"/>
</dbReference>
<keyword evidence="7 11" id="KW-0067">ATP-binding</keyword>
<comment type="caution">
    <text evidence="14">The sequence shown here is derived from an EMBL/GenBank/DDBJ whole genome shotgun (WGS) entry which is preliminary data.</text>
</comment>
<dbReference type="SUPFAM" id="SSF52374">
    <property type="entry name" value="Nucleotidylyl transferase"/>
    <property type="match status" value="1"/>
</dbReference>
<gene>
    <name evidence="14" type="ORF">PPYR_10483</name>
</gene>
<evidence type="ECO:0000313" key="15">
    <source>
        <dbReference type="Proteomes" id="UP000327044"/>
    </source>
</evidence>
<feature type="domain" description="Aminoacyl-tRNA synthetase class Ia" evidence="12">
    <location>
        <begin position="61"/>
        <end position="503"/>
    </location>
</feature>
<dbReference type="InterPro" id="IPR014729">
    <property type="entry name" value="Rossmann-like_a/b/a_fold"/>
</dbReference>
<dbReference type="PROSITE" id="PS00178">
    <property type="entry name" value="AA_TRNA_LIGASE_I"/>
    <property type="match status" value="1"/>
</dbReference>
<dbReference type="InParanoid" id="A0A5N4AGE3"/>
<dbReference type="Pfam" id="PF00133">
    <property type="entry name" value="tRNA-synt_1"/>
    <property type="match status" value="1"/>
</dbReference>
<dbReference type="EC" id="6.1.1.5" evidence="3"/>
<keyword evidence="15" id="KW-1185">Reference proteome</keyword>
<evidence type="ECO:0000256" key="10">
    <source>
        <dbReference type="ARBA" id="ARBA00032665"/>
    </source>
</evidence>
<evidence type="ECO:0000256" key="8">
    <source>
        <dbReference type="ARBA" id="ARBA00022917"/>
    </source>
</evidence>
<evidence type="ECO:0000256" key="3">
    <source>
        <dbReference type="ARBA" id="ARBA00013165"/>
    </source>
</evidence>
<evidence type="ECO:0000256" key="11">
    <source>
        <dbReference type="RuleBase" id="RU363035"/>
    </source>
</evidence>
<dbReference type="GO" id="GO:0004822">
    <property type="term" value="F:isoleucine-tRNA ligase activity"/>
    <property type="evidence" value="ECO:0007669"/>
    <property type="project" value="UniProtKB-EC"/>
</dbReference>
<dbReference type="FunFam" id="3.90.740.10:FF:000009">
    <property type="entry name" value="Isoleucyl-tRNA synthetase 2, mitochondrial"/>
    <property type="match status" value="1"/>
</dbReference>
<dbReference type="GO" id="GO:0032543">
    <property type="term" value="P:mitochondrial translation"/>
    <property type="evidence" value="ECO:0007669"/>
    <property type="project" value="TreeGrafter"/>
</dbReference>
<dbReference type="GO" id="GO:0046872">
    <property type="term" value="F:metal ion binding"/>
    <property type="evidence" value="ECO:0007669"/>
    <property type="project" value="UniProtKB-KW"/>
</dbReference>
<comment type="similarity">
    <text evidence="2 11">Belongs to the class-I aminoacyl-tRNA synthetase family.</text>
</comment>
<keyword evidence="4 11" id="KW-0436">Ligase</keyword>
<reference evidence="14 15" key="1">
    <citation type="journal article" date="2018" name="Elife">
        <title>Firefly genomes illuminate parallel origins of bioluminescence in beetles.</title>
        <authorList>
            <person name="Fallon T.R."/>
            <person name="Lower S.E."/>
            <person name="Chang C.H."/>
            <person name="Bessho-Uehara M."/>
            <person name="Martin G.J."/>
            <person name="Bewick A.J."/>
            <person name="Behringer M."/>
            <person name="Debat H.J."/>
            <person name="Wong I."/>
            <person name="Day J.C."/>
            <person name="Suvorov A."/>
            <person name="Silva C.J."/>
            <person name="Stanger-Hall K.F."/>
            <person name="Hall D.W."/>
            <person name="Schmitz R.J."/>
            <person name="Nelson D.R."/>
            <person name="Lewis S.M."/>
            <person name="Shigenobu S."/>
            <person name="Bybee S.M."/>
            <person name="Larracuente A.M."/>
            <person name="Oba Y."/>
            <person name="Weng J.K."/>
        </authorList>
    </citation>
    <scope>NUCLEOTIDE SEQUENCE [LARGE SCALE GENOMIC DNA]</scope>
    <source>
        <strain evidence="14">1611_PpyrPB1</strain>
        <tissue evidence="14">Whole body</tissue>
    </source>
</reference>
<dbReference type="EMBL" id="VVIM01000007">
    <property type="protein sequence ID" value="KAB0796422.1"/>
    <property type="molecule type" value="Genomic_DNA"/>
</dbReference>
<dbReference type="Pfam" id="PF13359">
    <property type="entry name" value="DDE_Tnp_4"/>
    <property type="match status" value="1"/>
</dbReference>
<keyword evidence="8 11" id="KW-0648">Protein biosynthesis</keyword>
<feature type="domain" description="DDE Tnp4" evidence="13">
    <location>
        <begin position="566"/>
        <end position="647"/>
    </location>
</feature>
<dbReference type="PRINTS" id="PR00984">
    <property type="entry name" value="TRNASYNTHILE"/>
</dbReference>
<dbReference type="InterPro" id="IPR050081">
    <property type="entry name" value="Ile-tRNA_ligase"/>
</dbReference>
<evidence type="ECO:0000256" key="9">
    <source>
        <dbReference type="ARBA" id="ARBA00023146"/>
    </source>
</evidence>
<proteinExistence type="inferred from homology"/>
<dbReference type="FunCoup" id="A0A5N4AGE3">
    <property type="interactions" value="1489"/>
</dbReference>
<dbReference type="Gene3D" id="3.40.50.620">
    <property type="entry name" value="HUPs"/>
    <property type="match status" value="2"/>
</dbReference>
<dbReference type="GO" id="GO:0002161">
    <property type="term" value="F:aminoacyl-tRNA deacylase activity"/>
    <property type="evidence" value="ECO:0007669"/>
    <property type="project" value="InterPro"/>
</dbReference>
<dbReference type="PANTHER" id="PTHR42765">
    <property type="entry name" value="SOLEUCYL-TRNA SYNTHETASE"/>
    <property type="match status" value="1"/>
</dbReference>
<evidence type="ECO:0000313" key="14">
    <source>
        <dbReference type="EMBL" id="KAB0796422.1"/>
    </source>
</evidence>
<evidence type="ECO:0000259" key="12">
    <source>
        <dbReference type="Pfam" id="PF00133"/>
    </source>
</evidence>
<evidence type="ECO:0000256" key="4">
    <source>
        <dbReference type="ARBA" id="ARBA00022598"/>
    </source>
</evidence>
<dbReference type="Gene3D" id="3.90.740.10">
    <property type="entry name" value="Valyl/Leucyl/Isoleucyl-tRNA synthetase, editing domain"/>
    <property type="match status" value="1"/>
</dbReference>
<evidence type="ECO:0000256" key="7">
    <source>
        <dbReference type="ARBA" id="ARBA00022840"/>
    </source>
</evidence>
<dbReference type="InterPro" id="IPR002301">
    <property type="entry name" value="Ile-tRNA-ligase"/>
</dbReference>
<dbReference type="SUPFAM" id="SSF50677">
    <property type="entry name" value="ValRS/IleRS/LeuRS editing domain"/>
    <property type="match status" value="1"/>
</dbReference>
<dbReference type="GO" id="GO:0005524">
    <property type="term" value="F:ATP binding"/>
    <property type="evidence" value="ECO:0007669"/>
    <property type="project" value="UniProtKB-KW"/>
</dbReference>
<protein>
    <recommendedName>
        <fullName evidence="3">isoleucine--tRNA ligase</fullName>
        <ecNumber evidence="3">6.1.1.5</ecNumber>
    </recommendedName>
    <alternativeName>
        <fullName evidence="10">Isoleucyl-tRNA synthetase</fullName>
    </alternativeName>
</protein>
<keyword evidence="6 11" id="KW-0547">Nucleotide-binding</keyword>
<evidence type="ECO:0000259" key="13">
    <source>
        <dbReference type="Pfam" id="PF13359"/>
    </source>
</evidence>
<dbReference type="InterPro" id="IPR009008">
    <property type="entry name" value="Val/Leu/Ile-tRNA-synth_edit"/>
</dbReference>
<dbReference type="InterPro" id="IPR001412">
    <property type="entry name" value="aa-tRNA-synth_I_CS"/>
</dbReference>
<dbReference type="Proteomes" id="UP000327044">
    <property type="component" value="Unassembled WGS sequence"/>
</dbReference>
<dbReference type="GO" id="GO:0005739">
    <property type="term" value="C:mitochondrion"/>
    <property type="evidence" value="ECO:0007669"/>
    <property type="project" value="TreeGrafter"/>
</dbReference>
<dbReference type="AlphaFoldDB" id="A0A5N4AGE3"/>
<dbReference type="PANTHER" id="PTHR42765:SF1">
    <property type="entry name" value="ISOLEUCINE--TRNA LIGASE, MITOCHONDRIAL"/>
    <property type="match status" value="1"/>
</dbReference>
<organism evidence="14 15">
    <name type="scientific">Photinus pyralis</name>
    <name type="common">Common eastern firefly</name>
    <name type="synonym">Lampyris pyralis</name>
    <dbReference type="NCBI Taxonomy" id="7054"/>
    <lineage>
        <taxon>Eukaryota</taxon>
        <taxon>Metazoa</taxon>
        <taxon>Ecdysozoa</taxon>
        <taxon>Arthropoda</taxon>
        <taxon>Hexapoda</taxon>
        <taxon>Insecta</taxon>
        <taxon>Pterygota</taxon>
        <taxon>Neoptera</taxon>
        <taxon>Endopterygota</taxon>
        <taxon>Coleoptera</taxon>
        <taxon>Polyphaga</taxon>
        <taxon>Elateriformia</taxon>
        <taxon>Elateroidea</taxon>
        <taxon>Lampyridae</taxon>
        <taxon>Lampyrinae</taxon>
        <taxon>Photinus</taxon>
    </lineage>
</organism>
<name>A0A5N4AGE3_PHOPY</name>
<dbReference type="InterPro" id="IPR027806">
    <property type="entry name" value="HARBI1_dom"/>
</dbReference>